<dbReference type="AlphaFoldDB" id="A0A9D4TJE8"/>
<dbReference type="OrthoDB" id="511787at2759"/>
<reference evidence="1" key="2">
    <citation type="submission" date="2020-11" db="EMBL/GenBank/DDBJ databases">
        <authorList>
            <person name="Cecchin M."/>
            <person name="Marcolungo L."/>
            <person name="Rossato M."/>
            <person name="Girolomoni L."/>
            <person name="Cosentino E."/>
            <person name="Cuine S."/>
            <person name="Li-Beisson Y."/>
            <person name="Delledonne M."/>
            <person name="Ballottari M."/>
        </authorList>
    </citation>
    <scope>NUCLEOTIDE SEQUENCE</scope>
    <source>
        <strain evidence="1">211/11P</strain>
        <tissue evidence="1">Whole cell</tissue>
    </source>
</reference>
<dbReference type="Proteomes" id="UP001055712">
    <property type="component" value="Unassembled WGS sequence"/>
</dbReference>
<comment type="caution">
    <text evidence="1">The sequence shown here is derived from an EMBL/GenBank/DDBJ whole genome shotgun (WGS) entry which is preliminary data.</text>
</comment>
<keyword evidence="2" id="KW-1185">Reference proteome</keyword>
<evidence type="ECO:0000313" key="1">
    <source>
        <dbReference type="EMBL" id="KAI3427121.1"/>
    </source>
</evidence>
<evidence type="ECO:0000313" key="2">
    <source>
        <dbReference type="Proteomes" id="UP001055712"/>
    </source>
</evidence>
<organism evidence="1 2">
    <name type="scientific">Chlorella vulgaris</name>
    <name type="common">Green alga</name>
    <dbReference type="NCBI Taxonomy" id="3077"/>
    <lineage>
        <taxon>Eukaryota</taxon>
        <taxon>Viridiplantae</taxon>
        <taxon>Chlorophyta</taxon>
        <taxon>core chlorophytes</taxon>
        <taxon>Trebouxiophyceae</taxon>
        <taxon>Chlorellales</taxon>
        <taxon>Chlorellaceae</taxon>
        <taxon>Chlorella clade</taxon>
        <taxon>Chlorella</taxon>
    </lineage>
</organism>
<gene>
    <name evidence="1" type="ORF">D9Q98_007058</name>
</gene>
<dbReference type="EMBL" id="SIDB01000010">
    <property type="protein sequence ID" value="KAI3427121.1"/>
    <property type="molecule type" value="Genomic_DNA"/>
</dbReference>
<proteinExistence type="predicted"/>
<reference evidence="1" key="1">
    <citation type="journal article" date="2019" name="Plant J.">
        <title>Chlorella vulgaris genome assembly and annotation reveals the molecular basis for metabolic acclimation to high light conditions.</title>
        <authorList>
            <person name="Cecchin M."/>
            <person name="Marcolungo L."/>
            <person name="Rossato M."/>
            <person name="Girolomoni L."/>
            <person name="Cosentino E."/>
            <person name="Cuine S."/>
            <person name="Li-Beisson Y."/>
            <person name="Delledonne M."/>
            <person name="Ballottari M."/>
        </authorList>
    </citation>
    <scope>NUCLEOTIDE SEQUENCE</scope>
    <source>
        <strain evidence="1">211/11P</strain>
    </source>
</reference>
<accession>A0A9D4TJE8</accession>
<sequence length="393" mass="43218">MLACASLGQRGTAEPATEFLAPASRCAVLVDGSVRLPAAVNASSSANGVRQPPLPFLFDTASMPNNSEACGHCPEPDDELPLHCCGVCQFEEKACEEVYPGASMHRNISELLMRSGLPLQALTPCELFQRIRGRTLWFAGDSQTWAFFLSAECFLREFALTLNRTPAVMPEQENNGMKFVKWISAPVCLDLAHNTRVCGVRVDTAADLQTRVLHRLVALASNFSRDIVVLNTGLHYPEYDRPEEPPPRYVDELSALAEWKQAHQNLLPQFVWMDTPPQHFSTSQGTFPGHGKRPFTCRPLQSWYDGDPVVVAGTRRGIAAAPFIAKLADAHLHIYNASVPLWVGHIPGECSHWCQPGAYQLWLFLLNDALRDGGLGNVVEVPGRPAAAKEALR</sequence>
<name>A0A9D4TJE8_CHLVU</name>
<protein>
    <submittedName>
        <fullName evidence="1">Uncharacterized protein</fullName>
    </submittedName>
</protein>